<name>A0A2S9H1B1_9BURK</name>
<dbReference type="AlphaFoldDB" id="A0A2S9H1B1"/>
<proteinExistence type="predicted"/>
<dbReference type="Proteomes" id="UP000237839">
    <property type="component" value="Unassembled WGS sequence"/>
</dbReference>
<dbReference type="PANTHER" id="PTHR43681:SF1">
    <property type="entry name" value="SARCALUMENIN"/>
    <property type="match status" value="1"/>
</dbReference>
<comment type="caution">
    <text evidence="2">The sequence shown here is derived from an EMBL/GenBank/DDBJ whole genome shotgun (WGS) entry which is preliminary data.</text>
</comment>
<evidence type="ECO:0000313" key="3">
    <source>
        <dbReference type="Proteomes" id="UP000237839"/>
    </source>
</evidence>
<accession>A0A2S9H1B1</accession>
<keyword evidence="3" id="KW-1185">Reference proteome</keyword>
<reference evidence="2 3" key="1">
    <citation type="submission" date="2018-02" db="EMBL/GenBank/DDBJ databases">
        <title>Solimicrobium silvestre gen. nov., sp. nov., isolated from alpine forest soil.</title>
        <authorList>
            <person name="Margesin R."/>
            <person name="Albuquerque L."/>
            <person name="Zhang D.-C."/>
            <person name="Froufe H.J.C."/>
            <person name="Severino R."/>
            <person name="Roxo I."/>
            <person name="Egas C."/>
            <person name="Da Costa M.S."/>
        </authorList>
    </citation>
    <scope>NUCLEOTIDE SEQUENCE [LARGE SCALE GENOMIC DNA]</scope>
    <source>
        <strain evidence="2 3">S20-91</strain>
    </source>
</reference>
<feature type="domain" description="Dynamin N-terminal" evidence="1">
    <location>
        <begin position="57"/>
        <end position="263"/>
    </location>
</feature>
<dbReference type="InterPro" id="IPR045063">
    <property type="entry name" value="Dynamin_N"/>
</dbReference>
<evidence type="ECO:0000313" key="2">
    <source>
        <dbReference type="EMBL" id="PRC93769.1"/>
    </source>
</evidence>
<sequence length="645" mass="72774">MSNLVKKFQQYSEWRSGVISSLHRYRAWTHAADTSDAVTEQRITHLLEKLTDDKLTIAFVAEFSRGKSELINAIFFADYGQRILPSAAGRTTMCPTELLYDETFPPSIRLLPIETRAESQTTSEFKTQNQVWTVLPLDIQSADGMLEAFKQVSMTKHVSVAEAKSYGLYDEDDPDSALELNELGLVEISQWRHAIINFPHPLLKDGLIIVDTPGLNAIGTEPELTLNLIPNAHAVLFILAADTGVTKSDIDVWRNHIGAGPGRMVILNKIDSMWDELRSEAEVEEQIKHQITSAAHLLSLQENQIFPVSAQKGLVAKIHGDAPLLVKSRLLKLEHALSNELIPSKQEIIRSQLNKDIHSLLQVQHTLMGARHRGVFEQMSELKSLRGKNKKVIEHMMRRVEIEKQEFDQSLMKLQGTRAVFTRLSTEVFTSLGMDILKEEVRHTRDAMENCKLSSGLVAAVHEFFSRTKRNLAMSNQKTNEIFEMMSIMYKKFSTEHGLALATPMPFSLDKYRAELEAVESIFQQQFGVVTLLTNSRVALMQKFFDSIANRVKQCFLSANRDVEAWQKAIMAPLEAQIHEHKSQLKNRMQSIQRIHMATDSLEDKIMSFEVMQSDLEGLKNGLAELEAEIMTALSGTLGKIPVAA</sequence>
<dbReference type="InterPro" id="IPR051943">
    <property type="entry name" value="TRAFAC_Dynamin-like_GTPase"/>
</dbReference>
<evidence type="ECO:0000259" key="1">
    <source>
        <dbReference type="Pfam" id="PF00350"/>
    </source>
</evidence>
<organism evidence="2 3">
    <name type="scientific">Solimicrobium silvestre</name>
    <dbReference type="NCBI Taxonomy" id="2099400"/>
    <lineage>
        <taxon>Bacteria</taxon>
        <taxon>Pseudomonadati</taxon>
        <taxon>Pseudomonadota</taxon>
        <taxon>Betaproteobacteria</taxon>
        <taxon>Burkholderiales</taxon>
        <taxon>Oxalobacteraceae</taxon>
        <taxon>Solimicrobium</taxon>
    </lineage>
</organism>
<protein>
    <submittedName>
        <fullName evidence="2">Dynamin family</fullName>
    </submittedName>
</protein>
<dbReference type="InterPro" id="IPR027417">
    <property type="entry name" value="P-loop_NTPase"/>
</dbReference>
<dbReference type="Gene3D" id="3.40.50.300">
    <property type="entry name" value="P-loop containing nucleotide triphosphate hydrolases"/>
    <property type="match status" value="1"/>
</dbReference>
<gene>
    <name evidence="2" type="ORF">S2091_1378</name>
</gene>
<dbReference type="Pfam" id="PF00350">
    <property type="entry name" value="Dynamin_N"/>
    <property type="match status" value="1"/>
</dbReference>
<dbReference type="SUPFAM" id="SSF52540">
    <property type="entry name" value="P-loop containing nucleoside triphosphate hydrolases"/>
    <property type="match status" value="1"/>
</dbReference>
<dbReference type="PANTHER" id="PTHR43681">
    <property type="entry name" value="TRANSMEMBRANE GTPASE FZO"/>
    <property type="match status" value="1"/>
</dbReference>
<dbReference type="EMBL" id="PUGF01000005">
    <property type="protein sequence ID" value="PRC93769.1"/>
    <property type="molecule type" value="Genomic_DNA"/>
</dbReference>
<dbReference type="RefSeq" id="WP_105531063.1">
    <property type="nucleotide sequence ID" value="NZ_PUGF01000005.1"/>
</dbReference>
<dbReference type="OrthoDB" id="5295100at2"/>